<keyword evidence="2" id="KW-0472">Membrane</keyword>
<feature type="transmembrane region" description="Helical" evidence="2">
    <location>
        <begin position="36"/>
        <end position="56"/>
    </location>
</feature>
<keyword evidence="2" id="KW-0812">Transmembrane</keyword>
<sequence>MENQDYLQKTYLDILFEGRNKDYGAYVLRKNYNKRMILSLGLLSGSLFIVMSVLGYHKKSSAELPLVEVTGINLSHVEIKPPVVKPKKEIAPAYSKQNDHPKKLEVKKNTSINIVKDDLFNEKNRVHKQIELVDTKIGAFEQTGDRTIVVAPPVKVEGPSGDGFGRPKVGDGDGNSNANNVDAVETDVIHISKEAQFPTGKSGWTNFLTRSLRSNIPSENGAPAGLRYTVIVAFTVDKNGVVSNVKAETDPGYGMAEEAVRVIKMSGKWIPAMQNDRPISYQQRQSITFEVLE</sequence>
<dbReference type="GO" id="GO:0055085">
    <property type="term" value="P:transmembrane transport"/>
    <property type="evidence" value="ECO:0007669"/>
    <property type="project" value="InterPro"/>
</dbReference>
<dbReference type="InterPro" id="IPR037682">
    <property type="entry name" value="TonB_C"/>
</dbReference>
<organism evidence="4 5">
    <name type="scientific">Rhizosphaericola mali</name>
    <dbReference type="NCBI Taxonomy" id="2545455"/>
    <lineage>
        <taxon>Bacteria</taxon>
        <taxon>Pseudomonadati</taxon>
        <taxon>Bacteroidota</taxon>
        <taxon>Chitinophagia</taxon>
        <taxon>Chitinophagales</taxon>
        <taxon>Chitinophagaceae</taxon>
        <taxon>Rhizosphaericola</taxon>
    </lineage>
</organism>
<evidence type="ECO:0000313" key="4">
    <source>
        <dbReference type="EMBL" id="QES90130.1"/>
    </source>
</evidence>
<gene>
    <name evidence="4" type="ORF">E0W69_016240</name>
</gene>
<dbReference type="OrthoDB" id="1039448at2"/>
<dbReference type="RefSeq" id="WP_131331086.1">
    <property type="nucleotide sequence ID" value="NZ_CP044016.1"/>
</dbReference>
<dbReference type="Proteomes" id="UP000292424">
    <property type="component" value="Chromosome"/>
</dbReference>
<evidence type="ECO:0000259" key="3">
    <source>
        <dbReference type="Pfam" id="PF03544"/>
    </source>
</evidence>
<evidence type="ECO:0000313" key="5">
    <source>
        <dbReference type="Proteomes" id="UP000292424"/>
    </source>
</evidence>
<dbReference type="EMBL" id="CP044016">
    <property type="protein sequence ID" value="QES90130.1"/>
    <property type="molecule type" value="Genomic_DNA"/>
</dbReference>
<keyword evidence="2" id="KW-1133">Transmembrane helix</keyword>
<name>A0A5P2G8S7_9BACT</name>
<protein>
    <recommendedName>
        <fullName evidence="3">TonB C-terminal domain-containing protein</fullName>
    </recommendedName>
</protein>
<dbReference type="Gene3D" id="3.30.1150.10">
    <property type="match status" value="1"/>
</dbReference>
<dbReference type="Pfam" id="PF03544">
    <property type="entry name" value="TonB_C"/>
    <property type="match status" value="1"/>
</dbReference>
<evidence type="ECO:0000256" key="1">
    <source>
        <dbReference type="SAM" id="MobiDB-lite"/>
    </source>
</evidence>
<evidence type="ECO:0000256" key="2">
    <source>
        <dbReference type="SAM" id="Phobius"/>
    </source>
</evidence>
<proteinExistence type="predicted"/>
<feature type="region of interest" description="Disordered" evidence="1">
    <location>
        <begin position="153"/>
        <end position="177"/>
    </location>
</feature>
<feature type="domain" description="TonB C-terminal" evidence="3">
    <location>
        <begin position="229"/>
        <end position="290"/>
    </location>
</feature>
<dbReference type="SUPFAM" id="SSF74653">
    <property type="entry name" value="TolA/TonB C-terminal domain"/>
    <property type="match status" value="1"/>
</dbReference>
<reference evidence="4 5" key="1">
    <citation type="submission" date="2019-09" db="EMBL/GenBank/DDBJ databases">
        <title>Complete genome sequence of Arachidicoccus sp. B3-10 isolated from apple orchard soil.</title>
        <authorList>
            <person name="Kim H.S."/>
            <person name="Han K.-I."/>
            <person name="Suh M.K."/>
            <person name="Lee K.C."/>
            <person name="Eom M.K."/>
            <person name="Kim J.-S."/>
            <person name="Kang S.W."/>
            <person name="Sin Y."/>
            <person name="Lee J.-S."/>
        </authorList>
    </citation>
    <scope>NUCLEOTIDE SEQUENCE [LARGE SCALE GENOMIC DNA]</scope>
    <source>
        <strain evidence="4 5">B3-10</strain>
    </source>
</reference>
<dbReference type="KEGG" id="arac:E0W69_016240"/>
<dbReference type="AlphaFoldDB" id="A0A5P2G8S7"/>
<keyword evidence="5" id="KW-1185">Reference proteome</keyword>
<accession>A0A5P2G8S7</accession>